<keyword evidence="1" id="KW-0732">Signal</keyword>
<feature type="chain" id="PRO_5037457574" evidence="1">
    <location>
        <begin position="21"/>
        <end position="239"/>
    </location>
</feature>
<protein>
    <submittedName>
        <fullName evidence="2">DUF4292 domain-containing protein</fullName>
    </submittedName>
</protein>
<sequence length="239" mass="26010">MKKQLITFVALVALPVLTFAQTADEIIEKNIAATGGADKIAAVKTFQFDQSISIMGMDMTGKSTVVVDKSIRNDVTVMGQQMTTVVDGDKGWTINPMQGGTSPQPLPDDQLKTQKGNMHLFGTDLFVAKDKKYPIEFVGKEKLGDKDVFNLKVTRPEGVANYFIDATTYQIAGMNAKVTLQGQTSDIKIKYGNYKPMEGLNLPTSLDLENPSMPGPLTITVSNVVFNPKVDPAIFAMPK</sequence>
<dbReference type="Gene3D" id="2.50.20.10">
    <property type="entry name" value="Lipoprotein localisation LolA/LolB/LppX"/>
    <property type="match status" value="1"/>
</dbReference>
<dbReference type="Proteomes" id="UP000598820">
    <property type="component" value="Unassembled WGS sequence"/>
</dbReference>
<comment type="caution">
    <text evidence="2">The sequence shown here is derived from an EMBL/GenBank/DDBJ whole genome shotgun (WGS) entry which is preliminary data.</text>
</comment>
<gene>
    <name evidence="2" type="ORF">IC229_17325</name>
</gene>
<accession>A0A926XXE0</accession>
<evidence type="ECO:0000313" key="2">
    <source>
        <dbReference type="EMBL" id="MBD2702414.1"/>
    </source>
</evidence>
<reference evidence="2" key="1">
    <citation type="submission" date="2020-09" db="EMBL/GenBank/DDBJ databases">
        <authorList>
            <person name="Kim M.K."/>
        </authorList>
    </citation>
    <scope>NUCLEOTIDE SEQUENCE</scope>
    <source>
        <strain evidence="2">BT702</strain>
    </source>
</reference>
<dbReference type="RefSeq" id="WP_190888258.1">
    <property type="nucleotide sequence ID" value="NZ_JACWZY010000014.1"/>
</dbReference>
<dbReference type="EMBL" id="JACWZY010000014">
    <property type="protein sequence ID" value="MBD2702414.1"/>
    <property type="molecule type" value="Genomic_DNA"/>
</dbReference>
<feature type="signal peptide" evidence="1">
    <location>
        <begin position="1"/>
        <end position="20"/>
    </location>
</feature>
<keyword evidence="3" id="KW-1185">Reference proteome</keyword>
<name>A0A926XXE0_9BACT</name>
<evidence type="ECO:0000313" key="3">
    <source>
        <dbReference type="Proteomes" id="UP000598820"/>
    </source>
</evidence>
<organism evidence="2 3">
    <name type="scientific">Spirosoma profusum</name>
    <dbReference type="NCBI Taxonomy" id="2771354"/>
    <lineage>
        <taxon>Bacteria</taxon>
        <taxon>Pseudomonadati</taxon>
        <taxon>Bacteroidota</taxon>
        <taxon>Cytophagia</taxon>
        <taxon>Cytophagales</taxon>
        <taxon>Cytophagaceae</taxon>
        <taxon>Spirosoma</taxon>
    </lineage>
</organism>
<dbReference type="AlphaFoldDB" id="A0A926XXE0"/>
<proteinExistence type="predicted"/>
<evidence type="ECO:0000256" key="1">
    <source>
        <dbReference type="SAM" id="SignalP"/>
    </source>
</evidence>